<keyword evidence="8 11" id="KW-0472">Membrane</keyword>
<evidence type="ECO:0000256" key="2">
    <source>
        <dbReference type="ARBA" id="ARBA00021549"/>
    </source>
</evidence>
<comment type="similarity">
    <text evidence="9">Belongs to the GSP H family.</text>
</comment>
<evidence type="ECO:0000256" key="4">
    <source>
        <dbReference type="ARBA" id="ARBA00022481"/>
    </source>
</evidence>
<evidence type="ECO:0000259" key="12">
    <source>
        <dbReference type="Pfam" id="PF12019"/>
    </source>
</evidence>
<dbReference type="EMBL" id="JACYTR010000010">
    <property type="protein sequence ID" value="MBD8525560.1"/>
    <property type="molecule type" value="Genomic_DNA"/>
</dbReference>
<comment type="subcellular location">
    <subcellularLocation>
        <location evidence="1">Cell inner membrane</location>
        <topology evidence="1">Single-pass membrane protein</topology>
    </subcellularLocation>
</comment>
<organism evidence="13 14">
    <name type="scientific">Pseudomarimonas arenosa</name>
    <dbReference type="NCBI Taxonomy" id="2774145"/>
    <lineage>
        <taxon>Bacteria</taxon>
        <taxon>Pseudomonadati</taxon>
        <taxon>Pseudomonadota</taxon>
        <taxon>Gammaproteobacteria</taxon>
        <taxon>Lysobacterales</taxon>
        <taxon>Lysobacteraceae</taxon>
        <taxon>Pseudomarimonas</taxon>
    </lineage>
</organism>
<dbReference type="Pfam" id="PF07963">
    <property type="entry name" value="N_methyl"/>
    <property type="match status" value="1"/>
</dbReference>
<dbReference type="NCBIfam" id="TIGR01708">
    <property type="entry name" value="typeII_sec_gspH"/>
    <property type="match status" value="1"/>
</dbReference>
<dbReference type="Gene3D" id="3.55.40.10">
    <property type="entry name" value="minor pseudopilin epsh domain"/>
    <property type="match status" value="1"/>
</dbReference>
<evidence type="ECO:0000256" key="8">
    <source>
        <dbReference type="ARBA" id="ARBA00023136"/>
    </source>
</evidence>
<evidence type="ECO:0000256" key="5">
    <source>
        <dbReference type="ARBA" id="ARBA00022519"/>
    </source>
</evidence>
<keyword evidence="4" id="KW-0488">Methylation</keyword>
<dbReference type="InterPro" id="IPR012902">
    <property type="entry name" value="N_methyl_site"/>
</dbReference>
<dbReference type="Pfam" id="PF12019">
    <property type="entry name" value="GspH"/>
    <property type="match status" value="1"/>
</dbReference>
<dbReference type="GO" id="GO:0015628">
    <property type="term" value="P:protein secretion by the type II secretion system"/>
    <property type="evidence" value="ECO:0007669"/>
    <property type="project" value="InterPro"/>
</dbReference>
<name>A0AAW3ZJD8_9GAMM</name>
<gene>
    <name evidence="13" type="primary">gspH</name>
    <name evidence="13" type="ORF">IFO71_07385</name>
</gene>
<dbReference type="SUPFAM" id="SSF54523">
    <property type="entry name" value="Pili subunits"/>
    <property type="match status" value="1"/>
</dbReference>
<accession>A0AAW3ZJD8</accession>
<feature type="transmembrane region" description="Helical" evidence="11">
    <location>
        <begin position="6"/>
        <end position="29"/>
    </location>
</feature>
<reference evidence="13 14" key="1">
    <citation type="submission" date="2020-09" db="EMBL/GenBank/DDBJ databases">
        <title>Pseudoxanthomonas sp. CAU 1598 isolated from sand of Yaerae Beach.</title>
        <authorList>
            <person name="Kim W."/>
        </authorList>
    </citation>
    <scope>NUCLEOTIDE SEQUENCE [LARGE SCALE GENOMIC DNA]</scope>
    <source>
        <strain evidence="13 14">CAU 1598</strain>
    </source>
</reference>
<keyword evidence="7 11" id="KW-1133">Transmembrane helix</keyword>
<evidence type="ECO:0000256" key="10">
    <source>
        <dbReference type="ARBA" id="ARBA00030775"/>
    </source>
</evidence>
<dbReference type="InterPro" id="IPR022346">
    <property type="entry name" value="T2SS_GspH"/>
</dbReference>
<dbReference type="RefSeq" id="WP_192028908.1">
    <property type="nucleotide sequence ID" value="NZ_JACYTR010000010.1"/>
</dbReference>
<keyword evidence="5" id="KW-0997">Cell inner membrane</keyword>
<dbReference type="PROSITE" id="PS00409">
    <property type="entry name" value="PROKAR_NTER_METHYL"/>
    <property type="match status" value="1"/>
</dbReference>
<protein>
    <recommendedName>
        <fullName evidence="2">Type II secretion system protein H</fullName>
    </recommendedName>
    <alternativeName>
        <fullName evidence="10">General secretion pathway protein H</fullName>
    </alternativeName>
</protein>
<dbReference type="GO" id="GO:0005886">
    <property type="term" value="C:plasma membrane"/>
    <property type="evidence" value="ECO:0007669"/>
    <property type="project" value="UniProtKB-SubCell"/>
</dbReference>
<keyword evidence="14" id="KW-1185">Reference proteome</keyword>
<evidence type="ECO:0000313" key="14">
    <source>
        <dbReference type="Proteomes" id="UP000613768"/>
    </source>
</evidence>
<evidence type="ECO:0000256" key="1">
    <source>
        <dbReference type="ARBA" id="ARBA00004377"/>
    </source>
</evidence>
<keyword evidence="3" id="KW-1003">Cell membrane</keyword>
<sequence length="171" mass="18885">MLRHTRGFSLIELLVVMVIVGVVLGAVVLRMSSGSERAVEDAARRSQALILLACERAAVTGVDIGFSLIDGRWLFGYQRPQGWQPMADQPSEELRPRDLGEALRLELRRDGRALESEPASEQEAQRPQLLCLSSGELSPFELRIGAAGQEFAWRLTGRLDGRVAMEPFDAP</sequence>
<feature type="domain" description="General secretion pathway GspH" evidence="12">
    <location>
        <begin position="42"/>
        <end position="159"/>
    </location>
</feature>
<keyword evidence="6 11" id="KW-0812">Transmembrane</keyword>
<evidence type="ECO:0000256" key="11">
    <source>
        <dbReference type="SAM" id="Phobius"/>
    </source>
</evidence>
<evidence type="ECO:0000313" key="13">
    <source>
        <dbReference type="EMBL" id="MBD8525560.1"/>
    </source>
</evidence>
<evidence type="ECO:0000256" key="6">
    <source>
        <dbReference type="ARBA" id="ARBA00022692"/>
    </source>
</evidence>
<evidence type="ECO:0000256" key="9">
    <source>
        <dbReference type="ARBA" id="ARBA00025772"/>
    </source>
</evidence>
<dbReference type="InterPro" id="IPR049875">
    <property type="entry name" value="TypeII_GspH"/>
</dbReference>
<evidence type="ECO:0000256" key="7">
    <source>
        <dbReference type="ARBA" id="ARBA00022989"/>
    </source>
</evidence>
<dbReference type="GO" id="GO:0015627">
    <property type="term" value="C:type II protein secretion system complex"/>
    <property type="evidence" value="ECO:0007669"/>
    <property type="project" value="InterPro"/>
</dbReference>
<evidence type="ECO:0000256" key="3">
    <source>
        <dbReference type="ARBA" id="ARBA00022475"/>
    </source>
</evidence>
<dbReference type="Proteomes" id="UP000613768">
    <property type="component" value="Unassembled WGS sequence"/>
</dbReference>
<comment type="caution">
    <text evidence="13">The sequence shown here is derived from an EMBL/GenBank/DDBJ whole genome shotgun (WGS) entry which is preliminary data.</text>
</comment>
<proteinExistence type="inferred from homology"/>
<dbReference type="PRINTS" id="PR00885">
    <property type="entry name" value="BCTERIALGSPH"/>
</dbReference>
<dbReference type="InterPro" id="IPR045584">
    <property type="entry name" value="Pilin-like"/>
</dbReference>
<dbReference type="AlphaFoldDB" id="A0AAW3ZJD8"/>
<dbReference type="NCBIfam" id="TIGR02532">
    <property type="entry name" value="IV_pilin_GFxxxE"/>
    <property type="match status" value="1"/>
</dbReference>
<dbReference type="InterPro" id="IPR002416">
    <property type="entry name" value="T2SS_protein-GspH"/>
</dbReference>